<accession>A0A8K0GRY0</accession>
<sequence length="1133" mass="128647">MTIQLHGFSSLEDPEDVMEFVEKYTGGGTVYAVEVGQFKNDPRTFAEVQFTNTKSADAVMALAAKKRLRDSQNSYLKAQFKADIVSTKPKAYLHSMDGVTLHFGCQISEERFSVLWKRPNVSVKYGAGLRILYLFFSYCSVEYKLEVPSESTWQIELRRPNGQARKFLLIQLIGAPKIYEEDVPKVNYFKETPDNYWIREVDFTPSFCIGKSSSLCLELPNNCPLPNFRDHFLYYKEDGGQFELEKGSGFSCNSDLVPIIGLPQGIHLPYNILFKINSLVQHGCLPAQALDINFFRLVDPSRIKPAHIECALNRLYYLQECCYDPVRWLRQQYIKYHTYPIAEVPSVALDEGMVYVRRVQVTPSKVYFCGPEVNLSNPVLRMYPQDIDNFLRVSFVDEDLNKMYAADLSPRTANANEECVTGIYKRIHNTLRNGIVIGDKKFEFLAFSTSQLKDNSVWMFASRPGLTAEDVRSSMGDFSEIRNVAKYAARLGQSFSSSWETLTVHMYGTIPDIEVETGGIKYCFSDGIGKISAQFAQNVAMICGISSTPSAFQIRFGGYKGVVAVDPTSRMNLSLRNSMCKYNSMNTTLDVLTWSMYHPCFLNRQIVTLLSTLGVKDHVFEKKQKEAINQLDAILTDPSKALEGLDWMFQGENTNVLKDMLKCGYKPDAEPFLSMMLQTCRALKLLDLRTKTKIFVPNGRSMLGCLDETATLKYGEVFVQCSSRKLSGDFSFISSDITSSSSQDNFIVRGKVVVAKNPCLHPGDVRVLRAVDVPALHHMVDCVVFPQKGKRPHPNECSGSDLDGDMYFVCWDSDLIPSQQFNPMDYTPAPIKELNRKVTMKEVVEYFTDYILSDNLGIIANAHTVFADKDPKKAMSDSCLELAKLFSIAVDSPKTGVPAKLPGRLRIKEYPDFMEKPDKPTYESKSVIGKLFRQVKGVEVYQHSIRTIRSFTLEVAEKYYDRDMEVDGFKDHIEDAISYKTEYDYELGNLMDYYGIKTEAELLCGKVISASKYFDRKRNSRSLKHAVESLREKVRTWFNDGDKECGPTDNSTIDHGVRAKASAWYHVTYHPRFWGFYNEGMNRDHFLSFPWCVHDKIIMIKSSKMKESKGFSFGDFLSVVGAIAIAGYQLSKE</sequence>
<dbReference type="EC" id="2.7.7.48" evidence="8"/>
<keyword evidence="5 8" id="KW-0694">RNA-binding</keyword>
<dbReference type="GO" id="GO:0031380">
    <property type="term" value="C:nuclear RNA-directed RNA polymerase complex"/>
    <property type="evidence" value="ECO:0007669"/>
    <property type="project" value="TreeGrafter"/>
</dbReference>
<keyword evidence="3 8" id="KW-0808">Transferase</keyword>
<evidence type="ECO:0000256" key="5">
    <source>
        <dbReference type="ARBA" id="ARBA00022884"/>
    </source>
</evidence>
<proteinExistence type="inferred from homology"/>
<name>A0A8K0GRY0_9ROSA</name>
<dbReference type="EMBL" id="VOIH02000012">
    <property type="protein sequence ID" value="KAF3432100.1"/>
    <property type="molecule type" value="Genomic_DNA"/>
</dbReference>
<protein>
    <recommendedName>
        <fullName evidence="8">RNA-dependent RNA polymerase</fullName>
        <ecNumber evidence="8">2.7.7.48</ecNumber>
    </recommendedName>
</protein>
<evidence type="ECO:0000259" key="11">
    <source>
        <dbReference type="Pfam" id="PF26250"/>
    </source>
</evidence>
<dbReference type="InterPro" id="IPR058763">
    <property type="entry name" value="RRM_RDR1/2-like"/>
</dbReference>
<evidence type="ECO:0000256" key="3">
    <source>
        <dbReference type="ARBA" id="ARBA00022679"/>
    </source>
</evidence>
<feature type="domain" description="RDRP helical" evidence="12">
    <location>
        <begin position="264"/>
        <end position="333"/>
    </location>
</feature>
<evidence type="ECO:0000259" key="13">
    <source>
        <dbReference type="Pfam" id="PF26253"/>
    </source>
</evidence>
<dbReference type="PANTHER" id="PTHR23079">
    <property type="entry name" value="RNA-DEPENDENT RNA POLYMERASE"/>
    <property type="match status" value="1"/>
</dbReference>
<evidence type="ECO:0000259" key="12">
    <source>
        <dbReference type="Pfam" id="PF26252"/>
    </source>
</evidence>
<evidence type="ECO:0000256" key="8">
    <source>
        <dbReference type="RuleBase" id="RU363098"/>
    </source>
</evidence>
<evidence type="ECO:0000259" key="10">
    <source>
        <dbReference type="Pfam" id="PF24823"/>
    </source>
</evidence>
<feature type="domain" description="RDR1/2-like PH-like" evidence="10">
    <location>
        <begin position="101"/>
        <end position="242"/>
    </location>
</feature>
<keyword evidence="4 8" id="KW-0548">Nucleotidyltransferase</keyword>
<dbReference type="Pfam" id="PF05183">
    <property type="entry name" value="RdRP"/>
    <property type="match status" value="1"/>
</dbReference>
<dbReference type="Pfam" id="PF26250">
    <property type="entry name" value="RRM_RdRP1_2"/>
    <property type="match status" value="1"/>
</dbReference>
<dbReference type="InterPro" id="IPR057596">
    <property type="entry name" value="RDRP_core"/>
</dbReference>
<dbReference type="Pfam" id="PF26252">
    <property type="entry name" value="RdRP_helical"/>
    <property type="match status" value="1"/>
</dbReference>
<comment type="function">
    <text evidence="8">Probably involved in the RNA silencing pathway and required for the generation of small interfering RNAs (siRNAs).</text>
</comment>
<keyword evidence="15" id="KW-1185">Reference proteome</keyword>
<keyword evidence="2 8" id="KW-0696">RNA-directed RNA polymerase</keyword>
<evidence type="ECO:0000256" key="6">
    <source>
        <dbReference type="ARBA" id="ARBA00023158"/>
    </source>
</evidence>
<comment type="caution">
    <text evidence="14">The sequence shown here is derived from an EMBL/GenBank/DDBJ whole genome shotgun (WGS) entry which is preliminary data.</text>
</comment>
<evidence type="ECO:0000313" key="15">
    <source>
        <dbReference type="Proteomes" id="UP000796880"/>
    </source>
</evidence>
<organism evidence="14 15">
    <name type="scientific">Rhamnella rubrinervis</name>
    <dbReference type="NCBI Taxonomy" id="2594499"/>
    <lineage>
        <taxon>Eukaryota</taxon>
        <taxon>Viridiplantae</taxon>
        <taxon>Streptophyta</taxon>
        <taxon>Embryophyta</taxon>
        <taxon>Tracheophyta</taxon>
        <taxon>Spermatophyta</taxon>
        <taxon>Magnoliopsida</taxon>
        <taxon>eudicotyledons</taxon>
        <taxon>Gunneridae</taxon>
        <taxon>Pentapetalae</taxon>
        <taxon>rosids</taxon>
        <taxon>fabids</taxon>
        <taxon>Rosales</taxon>
        <taxon>Rhamnaceae</taxon>
        <taxon>rhamnoid group</taxon>
        <taxon>Rhamneae</taxon>
        <taxon>Rhamnella</taxon>
    </lineage>
</organism>
<evidence type="ECO:0000256" key="1">
    <source>
        <dbReference type="ARBA" id="ARBA00005762"/>
    </source>
</evidence>
<evidence type="ECO:0000256" key="7">
    <source>
        <dbReference type="ARBA" id="ARBA00048744"/>
    </source>
</evidence>
<evidence type="ECO:0000256" key="4">
    <source>
        <dbReference type="ARBA" id="ARBA00022695"/>
    </source>
</evidence>
<dbReference type="OrthoDB" id="6513042at2759"/>
<dbReference type="InterPro" id="IPR058752">
    <property type="entry name" value="RDRP_C_head"/>
</dbReference>
<dbReference type="InterPro" id="IPR007855">
    <property type="entry name" value="RDRP"/>
</dbReference>
<evidence type="ECO:0000259" key="9">
    <source>
        <dbReference type="Pfam" id="PF05183"/>
    </source>
</evidence>
<dbReference type="PANTHER" id="PTHR23079:SF1">
    <property type="entry name" value="RNA-DEPENDENT RNA POLYMERASE 1"/>
    <property type="match status" value="1"/>
</dbReference>
<feature type="domain" description="RDR1/2-like RRM" evidence="11">
    <location>
        <begin position="5"/>
        <end position="77"/>
    </location>
</feature>
<keyword evidence="6 8" id="KW-0943">RNA-mediated gene silencing</keyword>
<dbReference type="Pfam" id="PF26253">
    <property type="entry name" value="RdRP_head"/>
    <property type="match status" value="1"/>
</dbReference>
<reference evidence="14" key="1">
    <citation type="submission" date="2020-03" db="EMBL/GenBank/DDBJ databases">
        <title>A high-quality chromosome-level genome assembly of a woody plant with both climbing and erect habits, Rhamnella rubrinervis.</title>
        <authorList>
            <person name="Lu Z."/>
            <person name="Yang Y."/>
            <person name="Zhu X."/>
            <person name="Sun Y."/>
        </authorList>
    </citation>
    <scope>NUCLEOTIDE SEQUENCE</scope>
    <source>
        <strain evidence="14">BYM</strain>
        <tissue evidence="14">Leaf</tissue>
    </source>
</reference>
<dbReference type="InterPro" id="IPR058751">
    <property type="entry name" value="RDRP_helical"/>
</dbReference>
<comment type="catalytic activity">
    <reaction evidence="7 8">
        <text>RNA(n) + a ribonucleoside 5'-triphosphate = RNA(n+1) + diphosphate</text>
        <dbReference type="Rhea" id="RHEA:21248"/>
        <dbReference type="Rhea" id="RHEA-COMP:14527"/>
        <dbReference type="Rhea" id="RHEA-COMP:17342"/>
        <dbReference type="ChEBI" id="CHEBI:33019"/>
        <dbReference type="ChEBI" id="CHEBI:61557"/>
        <dbReference type="ChEBI" id="CHEBI:140395"/>
        <dbReference type="EC" id="2.7.7.48"/>
    </reaction>
</comment>
<dbReference type="InterPro" id="IPR057590">
    <property type="entry name" value="PH_RDR1/2-like"/>
</dbReference>
<dbReference type="GO" id="GO:0030422">
    <property type="term" value="P:siRNA processing"/>
    <property type="evidence" value="ECO:0007669"/>
    <property type="project" value="TreeGrafter"/>
</dbReference>
<dbReference type="GO" id="GO:0003723">
    <property type="term" value="F:RNA binding"/>
    <property type="evidence" value="ECO:0007669"/>
    <property type="project" value="UniProtKB-KW"/>
</dbReference>
<feature type="domain" description="RDRP core" evidence="9">
    <location>
        <begin position="361"/>
        <end position="935"/>
    </location>
</feature>
<comment type="similarity">
    <text evidence="1 8">Belongs to the RdRP family.</text>
</comment>
<feature type="domain" description="RDRP C-terminal head" evidence="13">
    <location>
        <begin position="960"/>
        <end position="1106"/>
    </location>
</feature>
<gene>
    <name evidence="14" type="ORF">FNV43_RR26839</name>
</gene>
<evidence type="ECO:0000313" key="14">
    <source>
        <dbReference type="EMBL" id="KAF3432100.1"/>
    </source>
</evidence>
<dbReference type="Proteomes" id="UP000796880">
    <property type="component" value="Unassembled WGS sequence"/>
</dbReference>
<evidence type="ECO:0000256" key="2">
    <source>
        <dbReference type="ARBA" id="ARBA00022484"/>
    </source>
</evidence>
<dbReference type="Pfam" id="PF24823">
    <property type="entry name" value="PH_RDR2"/>
    <property type="match status" value="1"/>
</dbReference>
<dbReference type="AlphaFoldDB" id="A0A8K0GRY0"/>
<dbReference type="GO" id="GO:0003968">
    <property type="term" value="F:RNA-directed RNA polymerase activity"/>
    <property type="evidence" value="ECO:0007669"/>
    <property type="project" value="UniProtKB-KW"/>
</dbReference>